<dbReference type="GO" id="GO:0043952">
    <property type="term" value="P:protein transport by the Sec complex"/>
    <property type="evidence" value="ECO:0007669"/>
    <property type="project" value="UniProtKB-UniRule"/>
</dbReference>
<gene>
    <name evidence="9" type="primary">secD</name>
    <name evidence="13" type="ORF">UV61_C0005G0030</name>
</gene>
<comment type="subunit">
    <text evidence="9">Forms a complex with SecF. Part of the essential Sec protein translocation apparatus which comprises SecA, SecYEG and auxiliary proteins SecDF. Other proteins may also be involved.</text>
</comment>
<dbReference type="Gene3D" id="3.30.1360.200">
    <property type="match status" value="1"/>
</dbReference>
<feature type="domain" description="SecDF P1 head subdomain" evidence="12">
    <location>
        <begin position="167"/>
        <end position="262"/>
    </location>
</feature>
<dbReference type="PANTHER" id="PTHR30081:SF1">
    <property type="entry name" value="PROTEIN TRANSLOCASE SUBUNIT SECD"/>
    <property type="match status" value="1"/>
</dbReference>
<dbReference type="InterPro" id="IPR022813">
    <property type="entry name" value="SecD/SecF_arch_bac"/>
</dbReference>
<dbReference type="Pfam" id="PF22599">
    <property type="entry name" value="SecDF_P1_head"/>
    <property type="match status" value="1"/>
</dbReference>
<dbReference type="Gene3D" id="1.20.1640.10">
    <property type="entry name" value="Multidrug efflux transporter AcrB transmembrane domain"/>
    <property type="match status" value="1"/>
</dbReference>
<dbReference type="Pfam" id="PF21760">
    <property type="entry name" value="SecD_1st"/>
    <property type="match status" value="1"/>
</dbReference>
<comment type="subcellular location">
    <subcellularLocation>
        <location evidence="1 9">Cell membrane</location>
        <topology evidence="1 9">Multi-pass membrane protein</topology>
    </subcellularLocation>
</comment>
<feature type="transmembrane region" description="Helical" evidence="9">
    <location>
        <begin position="412"/>
        <end position="433"/>
    </location>
</feature>
<feature type="domain" description="Protein export membrane protein SecD/SecF C-terminal" evidence="10">
    <location>
        <begin position="264"/>
        <end position="440"/>
    </location>
</feature>
<dbReference type="NCBIfam" id="TIGR01129">
    <property type="entry name" value="secD"/>
    <property type="match status" value="1"/>
</dbReference>
<dbReference type="SUPFAM" id="SSF82866">
    <property type="entry name" value="Multidrug efflux transporter AcrB transmembrane domain"/>
    <property type="match status" value="1"/>
</dbReference>
<dbReference type="NCBIfam" id="TIGR00916">
    <property type="entry name" value="2A0604s01"/>
    <property type="match status" value="1"/>
</dbReference>
<dbReference type="GO" id="GO:0015450">
    <property type="term" value="F:protein-transporting ATPase activity"/>
    <property type="evidence" value="ECO:0007669"/>
    <property type="project" value="InterPro"/>
</dbReference>
<proteinExistence type="inferred from homology"/>
<reference evidence="13 14" key="1">
    <citation type="journal article" date="2015" name="Nature">
        <title>rRNA introns, odd ribosomes, and small enigmatic genomes across a large radiation of phyla.</title>
        <authorList>
            <person name="Brown C.T."/>
            <person name="Hug L.A."/>
            <person name="Thomas B.C."/>
            <person name="Sharon I."/>
            <person name="Castelle C.J."/>
            <person name="Singh A."/>
            <person name="Wilkins M.J."/>
            <person name="Williams K.H."/>
            <person name="Banfield J.F."/>
        </authorList>
    </citation>
    <scope>NUCLEOTIDE SEQUENCE [LARGE SCALE GENOMIC DNA]</scope>
</reference>
<dbReference type="InterPro" id="IPR054384">
    <property type="entry name" value="SecDF_P1_head"/>
</dbReference>
<dbReference type="HAMAP" id="MF_01463_B">
    <property type="entry name" value="SecD_B"/>
    <property type="match status" value="1"/>
</dbReference>
<evidence type="ECO:0000256" key="5">
    <source>
        <dbReference type="ARBA" id="ARBA00022927"/>
    </source>
</evidence>
<dbReference type="InterPro" id="IPR048631">
    <property type="entry name" value="SecD_1st"/>
</dbReference>
<dbReference type="FunFam" id="1.20.1640.10:FF:000004">
    <property type="entry name" value="Protein translocase subunit SecD"/>
    <property type="match status" value="1"/>
</dbReference>
<protein>
    <recommendedName>
        <fullName evidence="9">Protein translocase subunit SecD</fullName>
    </recommendedName>
</protein>
<evidence type="ECO:0000313" key="14">
    <source>
        <dbReference type="Proteomes" id="UP000034050"/>
    </source>
</evidence>
<accession>A0A0G1CN85</accession>
<dbReference type="GO" id="GO:0065002">
    <property type="term" value="P:intracellular protein transmembrane transport"/>
    <property type="evidence" value="ECO:0007669"/>
    <property type="project" value="UniProtKB-UniRule"/>
</dbReference>
<evidence type="ECO:0000256" key="3">
    <source>
        <dbReference type="ARBA" id="ARBA00022475"/>
    </source>
</evidence>
<evidence type="ECO:0000256" key="2">
    <source>
        <dbReference type="ARBA" id="ARBA00022448"/>
    </source>
</evidence>
<feature type="transmembrane region" description="Helical" evidence="9">
    <location>
        <begin position="285"/>
        <end position="303"/>
    </location>
</feature>
<keyword evidence="2 9" id="KW-0813">Transport</keyword>
<evidence type="ECO:0000256" key="4">
    <source>
        <dbReference type="ARBA" id="ARBA00022692"/>
    </source>
</evidence>
<evidence type="ECO:0000256" key="8">
    <source>
        <dbReference type="ARBA" id="ARBA00023136"/>
    </source>
</evidence>
<feature type="domain" description="Protein translocase subunit SecDF P1" evidence="11">
    <location>
        <begin position="90"/>
        <end position="149"/>
    </location>
</feature>
<evidence type="ECO:0000259" key="10">
    <source>
        <dbReference type="Pfam" id="PF02355"/>
    </source>
</evidence>
<evidence type="ECO:0000259" key="11">
    <source>
        <dbReference type="Pfam" id="PF21760"/>
    </source>
</evidence>
<dbReference type="EMBL" id="LCFD01000005">
    <property type="protein sequence ID" value="KKS87009.1"/>
    <property type="molecule type" value="Genomic_DNA"/>
</dbReference>
<name>A0A0G1CN85_9BACT</name>
<dbReference type="PATRIC" id="fig|1618446.3.peg.621"/>
<keyword evidence="5 9" id="KW-0653">Protein transport</keyword>
<keyword evidence="6 9" id="KW-1133">Transmembrane helix</keyword>
<dbReference type="Proteomes" id="UP000034050">
    <property type="component" value="Unassembled WGS sequence"/>
</dbReference>
<organism evidence="13 14">
    <name type="scientific">Candidatus Gottesmanbacteria bacterium GW2011_GWB1_43_11</name>
    <dbReference type="NCBI Taxonomy" id="1618446"/>
    <lineage>
        <taxon>Bacteria</taxon>
        <taxon>Candidatus Gottesmaniibacteriota</taxon>
    </lineage>
</organism>
<keyword evidence="4 9" id="KW-0812">Transmembrane</keyword>
<dbReference type="GO" id="GO:0006605">
    <property type="term" value="P:protein targeting"/>
    <property type="evidence" value="ECO:0007669"/>
    <property type="project" value="UniProtKB-UniRule"/>
</dbReference>
<evidence type="ECO:0000259" key="12">
    <source>
        <dbReference type="Pfam" id="PF22599"/>
    </source>
</evidence>
<dbReference type="InterPro" id="IPR001036">
    <property type="entry name" value="Acrflvin-R"/>
</dbReference>
<dbReference type="InterPro" id="IPR055344">
    <property type="entry name" value="SecD_SecF_C_bact"/>
</dbReference>
<comment type="similarity">
    <text evidence="9">Belongs to the SecD/SecF family. SecD subfamily.</text>
</comment>
<evidence type="ECO:0000256" key="1">
    <source>
        <dbReference type="ARBA" id="ARBA00004651"/>
    </source>
</evidence>
<dbReference type="InterPro" id="IPR048634">
    <property type="entry name" value="SecD_SecF_C"/>
</dbReference>
<comment type="caution">
    <text evidence="13">The sequence shown here is derived from an EMBL/GenBank/DDBJ whole genome shotgun (WGS) entry which is preliminary data.</text>
</comment>
<evidence type="ECO:0000256" key="6">
    <source>
        <dbReference type="ARBA" id="ARBA00022989"/>
    </source>
</evidence>
<evidence type="ECO:0000256" key="9">
    <source>
        <dbReference type="HAMAP-Rule" id="MF_01463"/>
    </source>
</evidence>
<dbReference type="PANTHER" id="PTHR30081">
    <property type="entry name" value="PROTEIN-EXPORT MEMBRANE PROTEIN SEC"/>
    <property type="match status" value="1"/>
</dbReference>
<dbReference type="STRING" id="1618446.UV61_C0005G0030"/>
<dbReference type="AlphaFoldDB" id="A0A0G1CN85"/>
<keyword evidence="8 9" id="KW-0472">Membrane</keyword>
<dbReference type="PRINTS" id="PR00702">
    <property type="entry name" value="ACRIFLAVINRP"/>
</dbReference>
<dbReference type="GO" id="GO:0005886">
    <property type="term" value="C:plasma membrane"/>
    <property type="evidence" value="ECO:0007669"/>
    <property type="project" value="UniProtKB-SubCell"/>
</dbReference>
<dbReference type="Pfam" id="PF02355">
    <property type="entry name" value="SecD_SecF_C"/>
    <property type="match status" value="1"/>
</dbReference>
<keyword evidence="3 9" id="KW-1003">Cell membrane</keyword>
<dbReference type="InterPro" id="IPR005791">
    <property type="entry name" value="SecD"/>
</dbReference>
<keyword evidence="7 9" id="KW-0811">Translocation</keyword>
<evidence type="ECO:0000313" key="13">
    <source>
        <dbReference type="EMBL" id="KKS87009.1"/>
    </source>
</evidence>
<sequence length="447" mass="48367">MKNSKLSLLFITLLTVLAIVIDLPENVPLRFNLGPLKINRIIAPPEIQFLGIDKKIYTHLGLDLLGGTQLVLEADMKDIVPADRTTALESIREIIDRRVNFFGVAEPVIQTAQVGESFRIIVELPGVKNIKQAVATIGQTAQLEFREFNEEATAAAVFPTLENTLAVGITGRDLKKAEVVFNSTTGEPNVGFEMTDAGGKKFADVTTRLVGKSLAIFLDNFAISAPVVQTAITEGKGTISGQFSPEEAKRLALQLSAGALPAPVTIIEQKNVGATLGQESVAKSLRAGAVGLLLVALFMVLYYGALGVIADVALIIYGLLTFAVFRLVPVTLTLPGIAGFVLSIGMAVDSNILIFERTKEELRKGKPWQIAMELGFGRAWDSIRDANFTTLLTAFILYNPLNWSFFPASGMVRGFALTLTIGVVTSLFTGIVVSRNLIRVFYRPNNK</sequence>
<comment type="function">
    <text evidence="9">Part of the Sec protein translocase complex. Interacts with the SecYEG preprotein conducting channel. SecDF uses the proton motive force (PMF) to complete protein translocation after the ATP-dependent function of SecA.</text>
</comment>
<evidence type="ECO:0000256" key="7">
    <source>
        <dbReference type="ARBA" id="ARBA00023010"/>
    </source>
</evidence>
<comment type="caution">
    <text evidence="9">Lacks conserved residue(s) required for the propagation of feature annotation.</text>
</comment>